<reference evidence="1 2" key="1">
    <citation type="submission" date="2019-03" db="EMBL/GenBank/DDBJ databases">
        <title>Lake Tanganyika Metagenome-Assembled Genomes (MAGs).</title>
        <authorList>
            <person name="Tran P."/>
        </authorList>
    </citation>
    <scope>NUCLEOTIDE SEQUENCE [LARGE SCALE GENOMIC DNA]</scope>
    <source>
        <strain evidence="1">K_DeepCast_65m_m2_236</strain>
    </source>
</reference>
<sequence>MASIHEISKDYSVFGSPQYPGWKYQETRQRQDGSSYTVYHWREAISELQAKLQSIRAVAGNQNDFRSKTIANMADTAIRQNFWAEFLDEGTSRSRYSALYVAVQSINQMSEVPPQPIQSVDGMANAVNGAHGAIEGLRNTLKDPGVTSAESKTQAKAAEFRSQIKPVKWWEYILIYGIFKHFKNSGLENKAKKVEEQLAVLKAANPDGFSLQLSETARKAYETSQQSWVAKNIDDAQALANAANPISAEAGGIGKGAQGQASKIQELLKTISQ</sequence>
<gene>
    <name evidence="1" type="ORF">FJZ00_08350</name>
</gene>
<evidence type="ECO:0000313" key="2">
    <source>
        <dbReference type="Proteomes" id="UP000703893"/>
    </source>
</evidence>
<dbReference type="EMBL" id="VGJX01000463">
    <property type="protein sequence ID" value="MBM3275151.1"/>
    <property type="molecule type" value="Genomic_DNA"/>
</dbReference>
<comment type="caution">
    <text evidence="1">The sequence shown here is derived from an EMBL/GenBank/DDBJ whole genome shotgun (WGS) entry which is preliminary data.</text>
</comment>
<organism evidence="1 2">
    <name type="scientific">Candidatus Tanganyikabacteria bacterium</name>
    <dbReference type="NCBI Taxonomy" id="2961651"/>
    <lineage>
        <taxon>Bacteria</taxon>
        <taxon>Bacillati</taxon>
        <taxon>Candidatus Sericytochromatia</taxon>
        <taxon>Candidatus Tanganyikabacteria</taxon>
    </lineage>
</organism>
<accession>A0A938BLC5</accession>
<dbReference type="Proteomes" id="UP000703893">
    <property type="component" value="Unassembled WGS sequence"/>
</dbReference>
<evidence type="ECO:0000313" key="1">
    <source>
        <dbReference type="EMBL" id="MBM3275151.1"/>
    </source>
</evidence>
<name>A0A938BLC5_9BACT</name>
<protein>
    <submittedName>
        <fullName evidence="1">Uncharacterized protein</fullName>
    </submittedName>
</protein>
<dbReference type="AlphaFoldDB" id="A0A938BLC5"/>
<proteinExistence type="predicted"/>